<sequence>MECTTVESARSGQVMDQVPKSVVIDIFSTWTSADEQDEDTTRLQKQDIINGDDDELCEGCMVSNTSVKPFPKSKHG</sequence>
<name>A0ACC0WR14_9STRA</name>
<evidence type="ECO:0000313" key="2">
    <source>
        <dbReference type="Proteomes" id="UP001163321"/>
    </source>
</evidence>
<gene>
    <name evidence="1" type="ORF">PsorP6_001031</name>
</gene>
<accession>A0ACC0WR14</accession>
<protein>
    <submittedName>
        <fullName evidence="1">Uncharacterized protein</fullName>
    </submittedName>
</protein>
<keyword evidence="2" id="KW-1185">Reference proteome</keyword>
<proteinExistence type="predicted"/>
<dbReference type="EMBL" id="CM047580">
    <property type="protein sequence ID" value="KAI9920741.1"/>
    <property type="molecule type" value="Genomic_DNA"/>
</dbReference>
<comment type="caution">
    <text evidence="1">The sequence shown here is derived from an EMBL/GenBank/DDBJ whole genome shotgun (WGS) entry which is preliminary data.</text>
</comment>
<dbReference type="Proteomes" id="UP001163321">
    <property type="component" value="Chromosome 1"/>
</dbReference>
<reference evidence="1 2" key="1">
    <citation type="journal article" date="2022" name="bioRxiv">
        <title>The genome of the oomycete Peronosclerospora sorghi, a cosmopolitan pathogen of maize and sorghum, is inflated with dispersed pseudogenes.</title>
        <authorList>
            <person name="Fletcher K."/>
            <person name="Martin F."/>
            <person name="Isakeit T."/>
            <person name="Cavanaugh K."/>
            <person name="Magill C."/>
            <person name="Michelmore R."/>
        </authorList>
    </citation>
    <scope>NUCLEOTIDE SEQUENCE [LARGE SCALE GENOMIC DNA]</scope>
    <source>
        <strain evidence="1">P6</strain>
    </source>
</reference>
<evidence type="ECO:0000313" key="1">
    <source>
        <dbReference type="EMBL" id="KAI9920741.1"/>
    </source>
</evidence>
<organism evidence="1 2">
    <name type="scientific">Peronosclerospora sorghi</name>
    <dbReference type="NCBI Taxonomy" id="230839"/>
    <lineage>
        <taxon>Eukaryota</taxon>
        <taxon>Sar</taxon>
        <taxon>Stramenopiles</taxon>
        <taxon>Oomycota</taxon>
        <taxon>Peronosporomycetes</taxon>
        <taxon>Peronosporales</taxon>
        <taxon>Peronosporaceae</taxon>
        <taxon>Peronosclerospora</taxon>
    </lineage>
</organism>